<dbReference type="Proteomes" id="UP000681425">
    <property type="component" value="Chromosome"/>
</dbReference>
<reference evidence="1" key="1">
    <citation type="submission" date="2021-04" db="EMBL/GenBank/DDBJ databases">
        <title>Isolation of p-tert-butylphenol degrading bacteria Sphingobium phenoxybenzoativorans Tas13 from active sludge.</title>
        <authorList>
            <person name="Li Y."/>
        </authorList>
    </citation>
    <scope>NUCLEOTIDE SEQUENCE</scope>
    <source>
        <strain evidence="1">Tas13</strain>
    </source>
</reference>
<evidence type="ECO:0000313" key="2">
    <source>
        <dbReference type="Proteomes" id="UP000681425"/>
    </source>
</evidence>
<dbReference type="AlphaFoldDB" id="A0A975K6G9"/>
<keyword evidence="2" id="KW-1185">Reference proteome</keyword>
<name>A0A975K6G9_9SPHN</name>
<dbReference type="EMBL" id="CP073910">
    <property type="protein sequence ID" value="QUT04372.1"/>
    <property type="molecule type" value="Genomic_DNA"/>
</dbReference>
<protein>
    <submittedName>
        <fullName evidence="1">Uncharacterized protein</fullName>
    </submittedName>
</protein>
<evidence type="ECO:0000313" key="1">
    <source>
        <dbReference type="EMBL" id="QUT04372.1"/>
    </source>
</evidence>
<accession>A0A975K6G9</accession>
<gene>
    <name evidence="1" type="ORF">KFK14_15015</name>
</gene>
<organism evidence="1 2">
    <name type="scientific">Sphingobium phenoxybenzoativorans</name>
    <dbReference type="NCBI Taxonomy" id="1592790"/>
    <lineage>
        <taxon>Bacteria</taxon>
        <taxon>Pseudomonadati</taxon>
        <taxon>Pseudomonadota</taxon>
        <taxon>Alphaproteobacteria</taxon>
        <taxon>Sphingomonadales</taxon>
        <taxon>Sphingomonadaceae</taxon>
        <taxon>Sphingobium</taxon>
    </lineage>
</organism>
<proteinExistence type="predicted"/>
<sequence length="306" mass="35341">MAKIERHPDVADYIVEMTLPEIEARRGIADLFENGQMVILKDYRLAFDFEAIGRLTKSTDRVLDGKIRKALKKLQAPVFFQGEAPIVKGGRLLFADPVRQAVFDVLCNGDRVIFDRASHALESAHGEILRIFGICFPDYESFRFIPSLRLTRTLFENLHWDNHSIDDDFHQARIFVNLDTRPRIWHISHRFIDYMRGVYREHDLGRFAGKDPNLMLSYINGDVLGGTTKTWMEALPKHRIAFDSGELWLGESRMISHQIFYGESAMVYMWFVKAASMSNADNRFNARIENLHELMAAEDREVVSVS</sequence>
<dbReference type="KEGG" id="spph:KFK14_15015"/>
<dbReference type="RefSeq" id="WP_212608202.1">
    <property type="nucleotide sequence ID" value="NZ_CP073910.1"/>
</dbReference>